<evidence type="ECO:0000259" key="1">
    <source>
        <dbReference type="Pfam" id="PF20248"/>
    </source>
</evidence>
<dbReference type="Pfam" id="PF20248">
    <property type="entry name" value="DUF6603"/>
    <property type="match status" value="1"/>
</dbReference>
<name>A0A1Z4JCZ6_LEPBY</name>
<protein>
    <recommendedName>
        <fullName evidence="1">DUF6603 domain-containing protein</fullName>
    </recommendedName>
</protein>
<dbReference type="Proteomes" id="UP000217895">
    <property type="component" value="Chromosome"/>
</dbReference>
<reference evidence="2 3" key="1">
    <citation type="submission" date="2017-06" db="EMBL/GenBank/DDBJ databases">
        <title>Genome sequencing of cyanobaciteial culture collection at National Institute for Environmental Studies (NIES).</title>
        <authorList>
            <person name="Hirose Y."/>
            <person name="Shimura Y."/>
            <person name="Fujisawa T."/>
            <person name="Nakamura Y."/>
            <person name="Kawachi M."/>
        </authorList>
    </citation>
    <scope>NUCLEOTIDE SEQUENCE [LARGE SCALE GENOMIC DNA]</scope>
    <source>
        <strain evidence="2 3">NIES-2135</strain>
    </source>
</reference>
<dbReference type="InterPro" id="IPR046538">
    <property type="entry name" value="DUF6603"/>
</dbReference>
<sequence>MPQQDALQSILTETSLAIAPLRSIRTPDQAIAFFRQLGFELPAGAGGSSLTALATQAGELVEAIRQLLSASGEGAVASAIATVFARLGTTVDAIAQFKNQVQSSGGASIPNIDDLPRRLTDFLLLDYLMQQKTQVHEALLLLGLIEHEPTPAAGQTMRRINWDRLGTFFTDPIQIANAVYAWESDFDSDKFLARLERLMRSASLPGGRYTQSDTTRTVLGNSSTTLQDLRFPLLQKGFTAETYSQFGITIAPVQAQAGKPKGVALLPYLLGGAAFEFGVCDRGELVFESTADIQGVGLIVRPPLSVEGILNLVGAFRAAVTIREKTSRADEIVLIGSPGGTRLAVQGLGVSWFAQNPRGELDLGMAAEIGALRLVVAGGEGDGFLQQILSSLNVQAEASLALGITLLSGFTFQGGAKLALELAVHLDLGFLQIQGLRLALEPAADRFKVEAGAVLKLSLGPLQAVVENIGVQAALVFRQGNLGSTDLAIDFKPPNGVGLSVDAGVVKGGGYLFFDFDREEYAGALELVFSGFLTLKAIGLITTKMPDGSKGFSLLIIITAEFGTGLQLGFGFTLLGVGGLLGLNRTMQLQPLVEGVRTGALNSILFPRDVIANAPRILSDLRTFFPPQQGKFLIGPMAKLGWGTPTLISLSLGIIIEIPGNIAILGVLRVALPTEEAALLVLQVSFIGAIEFDKKRIYFFATLFESRILFLTLEGEMGLLVAYGDDPNFVVSVGGFHPRFNPPPLPFPSPNRISVNILNESNARIRVMNYFAVTSNTVQFGARAELFFGFSAFSIEGHIGYDALIQFSPFYFIIEISASVSLKVFGAGVFTIRLQFSLEGPTPWRARGTGYLSILFFEISADFDITWGEKKDTTLPPVPAMPILKAEFEKLQNWRAILPPENNLFVSLRKLDPSVELVLHPVGMLRISQKAVPLDIAIDKVGTQKVSDAKRFSVEVASGGLAKTADVTEQFAIAQFQNLDDASKLSRRAYDPLTGGLDLSAPGKALRSSKLVRRRVRYEEIIIDSNYKRFIRRFRIFNGVLFIHFLGSNSISQSVLSKAYRTKLQPFKEKVAVREEAFVVAFQANNQAFQSTAQFNSQTQALAYLQRQVNQNPDLYDRLHVIPQHEVNR</sequence>
<evidence type="ECO:0000313" key="2">
    <source>
        <dbReference type="EMBL" id="BAY54629.1"/>
    </source>
</evidence>
<organism evidence="2 3">
    <name type="scientific">Leptolyngbya boryana NIES-2135</name>
    <dbReference type="NCBI Taxonomy" id="1973484"/>
    <lineage>
        <taxon>Bacteria</taxon>
        <taxon>Bacillati</taxon>
        <taxon>Cyanobacteriota</taxon>
        <taxon>Cyanophyceae</taxon>
        <taxon>Leptolyngbyales</taxon>
        <taxon>Leptolyngbyaceae</taxon>
        <taxon>Leptolyngbya group</taxon>
        <taxon>Leptolyngbya</taxon>
    </lineage>
</organism>
<gene>
    <name evidence="2" type="ORF">NIES2135_14470</name>
</gene>
<dbReference type="AlphaFoldDB" id="A0A1Z4JCZ6"/>
<feature type="domain" description="DUF6603" evidence="1">
    <location>
        <begin position="424"/>
        <end position="982"/>
    </location>
</feature>
<evidence type="ECO:0000313" key="3">
    <source>
        <dbReference type="Proteomes" id="UP000217895"/>
    </source>
</evidence>
<keyword evidence="3" id="KW-1185">Reference proteome</keyword>
<accession>A0A1Z4JCZ6</accession>
<dbReference type="EMBL" id="AP018203">
    <property type="protein sequence ID" value="BAY54629.1"/>
    <property type="molecule type" value="Genomic_DNA"/>
</dbReference>
<proteinExistence type="predicted"/>